<comment type="caution">
    <text evidence="16">The sequence shown here is derived from an EMBL/GenBank/DDBJ whole genome shotgun (WGS) entry which is preliminary data.</text>
</comment>
<evidence type="ECO:0000256" key="7">
    <source>
        <dbReference type="ARBA" id="ARBA00022701"/>
    </source>
</evidence>
<feature type="compositionally biased region" description="Polar residues" evidence="14">
    <location>
        <begin position="162"/>
        <end position="193"/>
    </location>
</feature>
<dbReference type="GO" id="GO:0005874">
    <property type="term" value="C:microtubule"/>
    <property type="evidence" value="ECO:0007669"/>
    <property type="project" value="UniProtKB-KW"/>
</dbReference>
<dbReference type="PANTHER" id="PTHR18916:SF6">
    <property type="entry name" value="DYNACTIN SUBUNIT 1"/>
    <property type="match status" value="1"/>
</dbReference>
<evidence type="ECO:0000259" key="15">
    <source>
        <dbReference type="PROSITE" id="PS50245"/>
    </source>
</evidence>
<evidence type="ECO:0000256" key="8">
    <source>
        <dbReference type="ARBA" id="ARBA00022776"/>
    </source>
</evidence>
<reference evidence="16 17" key="1">
    <citation type="journal article" date="2019" name="Fungal Biol. Biotechnol.">
        <title>Draft genome sequence of fastidious pathogen Ceratobasidium theobromae, which causes vascular-streak dieback in Theobroma cacao.</title>
        <authorList>
            <person name="Ali S.S."/>
            <person name="Asman A."/>
            <person name="Shao J."/>
            <person name="Firmansyah A.P."/>
            <person name="Susilo A.W."/>
            <person name="Rosmana A."/>
            <person name="McMahon P."/>
            <person name="Junaid M."/>
            <person name="Guest D."/>
            <person name="Kheng T.Y."/>
            <person name="Meinhardt L.W."/>
            <person name="Bailey B.A."/>
        </authorList>
    </citation>
    <scope>NUCLEOTIDE SEQUENCE [LARGE SCALE GENOMIC DNA]</scope>
    <source>
        <strain evidence="16 17">CT2</strain>
    </source>
</reference>
<evidence type="ECO:0000256" key="6">
    <source>
        <dbReference type="ARBA" id="ARBA00022618"/>
    </source>
</evidence>
<evidence type="ECO:0000313" key="17">
    <source>
        <dbReference type="Proteomes" id="UP000383932"/>
    </source>
</evidence>
<feature type="coiled-coil region" evidence="13">
    <location>
        <begin position="548"/>
        <end position="726"/>
    </location>
</feature>
<dbReference type="OrthoDB" id="2130750at2759"/>
<evidence type="ECO:0000256" key="4">
    <source>
        <dbReference type="ARBA" id="ARBA00011010"/>
    </source>
</evidence>
<keyword evidence="8" id="KW-0498">Mitosis</keyword>
<feature type="region of interest" description="Disordered" evidence="14">
    <location>
        <begin position="1331"/>
        <end position="1376"/>
    </location>
</feature>
<dbReference type="InterPro" id="IPR036859">
    <property type="entry name" value="CAP-Gly_dom_sf"/>
</dbReference>
<dbReference type="PROSITE" id="PS00845">
    <property type="entry name" value="CAP_GLY_1"/>
    <property type="match status" value="1"/>
</dbReference>
<feature type="compositionally biased region" description="Polar residues" evidence="14">
    <location>
        <begin position="96"/>
        <end position="116"/>
    </location>
</feature>
<dbReference type="Gene3D" id="2.30.30.190">
    <property type="entry name" value="CAP Gly-rich-like domain"/>
    <property type="match status" value="1"/>
</dbReference>
<evidence type="ECO:0000256" key="10">
    <source>
        <dbReference type="ARBA" id="ARBA00023054"/>
    </source>
</evidence>
<feature type="compositionally biased region" description="Polar residues" evidence="14">
    <location>
        <begin position="271"/>
        <end position="281"/>
    </location>
</feature>
<feature type="coiled-coil region" evidence="13">
    <location>
        <begin position="1075"/>
        <end position="1175"/>
    </location>
</feature>
<evidence type="ECO:0000256" key="9">
    <source>
        <dbReference type="ARBA" id="ARBA00023017"/>
    </source>
</evidence>
<evidence type="ECO:0000256" key="13">
    <source>
        <dbReference type="SAM" id="Coils"/>
    </source>
</evidence>
<evidence type="ECO:0000256" key="3">
    <source>
        <dbReference type="ARBA" id="ARBA00004544"/>
    </source>
</evidence>
<dbReference type="SUPFAM" id="SSF74924">
    <property type="entry name" value="Cap-Gly domain"/>
    <property type="match status" value="1"/>
</dbReference>
<feature type="domain" description="CAP-Gly" evidence="15">
    <location>
        <begin position="24"/>
        <end position="66"/>
    </location>
</feature>
<keyword evidence="7" id="KW-0493">Microtubule</keyword>
<dbReference type="InterPro" id="IPR000938">
    <property type="entry name" value="CAP-Gly_domain"/>
</dbReference>
<feature type="compositionally biased region" description="Low complexity" evidence="14">
    <location>
        <begin position="1344"/>
        <end position="1359"/>
    </location>
</feature>
<feature type="compositionally biased region" description="Polar residues" evidence="14">
    <location>
        <begin position="235"/>
        <end position="262"/>
    </location>
</feature>
<dbReference type="GO" id="GO:0030286">
    <property type="term" value="C:dynein complex"/>
    <property type="evidence" value="ECO:0007669"/>
    <property type="project" value="UniProtKB-KW"/>
</dbReference>
<keyword evidence="5" id="KW-0963">Cytoplasm</keyword>
<keyword evidence="11" id="KW-0206">Cytoskeleton</keyword>
<feature type="region of interest" description="Disordered" evidence="14">
    <location>
        <begin position="1268"/>
        <end position="1303"/>
    </location>
</feature>
<feature type="compositionally biased region" description="Low complexity" evidence="14">
    <location>
        <begin position="74"/>
        <end position="91"/>
    </location>
</feature>
<keyword evidence="17" id="KW-1185">Reference proteome</keyword>
<evidence type="ECO:0000313" key="16">
    <source>
        <dbReference type="EMBL" id="KAB5595225.1"/>
    </source>
</evidence>
<comment type="similarity">
    <text evidence="4">Belongs to the dynactin 150 kDa subunit family.</text>
</comment>
<name>A0A5N5QTY3_9AGAM</name>
<protein>
    <submittedName>
        <fullName evidence="16">Dynactin</fullName>
    </submittedName>
</protein>
<dbReference type="EMBL" id="SSOP01000011">
    <property type="protein sequence ID" value="KAB5595225.1"/>
    <property type="molecule type" value="Genomic_DNA"/>
</dbReference>
<keyword evidence="9" id="KW-0243">Dynein</keyword>
<keyword evidence="12" id="KW-0131">Cell cycle</keyword>
<keyword evidence="6" id="KW-0132">Cell division</keyword>
<sequence length="1419" mass="155762">MQQEIPLDAIVDVTAGRGVVRFVGNTSFAPGRWVGIELNTANGKNDGSVKDIVYFSCAPNHGVFVRPSQVKLVSSSSRPPSRTTRPSISGPPVTPARQSSGRSIPTRSGSPATQQPQPSPLAIRTPSTSRLPASRLPPPSPIATNATRRPALGAAGSHRRTGSLSNPTFAQSPLTTGASTTRPAGTINIQSSLGKPDSDEGNASEGEDDTIIRPLEIRPLAETRPVVSRLPAPTGHSNGSSPNISTSRLPVSSPSLDTSKLPSPSRAPTMPFSTSPVSTAPNGPLPGTAAEPSRVPGPSPRQPSGRSLLLDAPSVTTHPPGNEQSGQGEPGPAPPSPKQLKEDVELRAKLRILESKRTDDARLIRELETKLADAETFVAIRPKLQAKLQALQTELSQTKRELADQQAEMSTLDEKGVEAAEQLEMAMLDKEVAEERAEAAEAELEALKERFAMLEVELQVVKEGGKEGEVGEGKKSLDVVQLEKHNERLKEALIKLRDMSHQTDVEQKRKIGELERELSGIDELQGMSFVNFIWSLTKLMPTRTMAGYEETLSKLANADAQIEDLKIQLDDALGAEEMLVQLTDRNLMLSEKIEEMRVAIEDLEALKELNDEIEENHVEAERAMQEEIDAKETQIRDLNRKIESLEETIADYEGTIVQFRELVGHLQSDMDALREENQLHQNESSAQASQSAAILSLNMRLQSSAAKNQAKNIEFELRKLDAAQAKEWLGIVQPYLPQVYVEVDADATACYMFFQRLAAKSELIANVVGSANGLPESLAGNVPESLVGVCEMRGRMYHLTCLCKRFAAVLRRCDASTFHAVGRLFPDLAPMEKRLDMHVDLLRRDEFRIMECVSDIAKMLAQFEHLADTAFSGFDADLAERELDLAIQLDCDLDSFVAAVGLTKTALENSIKDEDTIVEYADLDVDQTLFEPINQILEQTKSAKVAFKKLIRRVEDLIQETSALRIDLVPKLTALTTNMIKGCDFGIQLAQRIGSYLADVRAQKHNFQLASVLSHVRETAAETMTQRTAASWEAVRQLIAGLIKDANAFMEPAMEADNILKIVGEAPWIVRIAEVKALSAVNVDAERTVNKLNDEIKDLVRGIKTRDQNLQEANVKIELMERRMETVKKQADAIVDLEGDLAKSRKQEKAYEEALDQLQREMDEIGQENVKLKQIVTTEKNASGMQPSTEEPVVAVGDLEASHLLEQIESLRGAVRFLRHENSYLKSQDLLRELHTLPSLSNKVSPIPLPRVPRASIPLIRPIKMTRPRTPVSDISEPEFAADSHIESESEESTESPPPSPRALVTESKLLYRDLLSFAARPRVVDLSAARQAAVSKPPPSPQQAPEESADPAPAEKPSLSPAPLSGGRGWVPQHLMPSQQLAMRREEGRQLGRRVRGLAERAGQLGIVKLQPLAGVRK</sequence>
<comment type="subcellular location">
    <subcellularLocation>
        <location evidence="3">Cytoplasm</location>
        <location evidence="3">Cell cortex</location>
    </subcellularLocation>
    <subcellularLocation>
        <location evidence="1">Cytoplasm</location>
        <location evidence="1">Cytoskeleton</location>
        <location evidence="1">Microtubule organizing center</location>
        <location evidence="1">Centrosome</location>
        <location evidence="1">Centriole</location>
    </subcellularLocation>
    <subcellularLocation>
        <location evidence="2">Cytoplasm</location>
        <location evidence="2">Cytoskeleton</location>
        <location evidence="2">Spindle</location>
    </subcellularLocation>
</comment>
<keyword evidence="10 13" id="KW-0175">Coiled coil</keyword>
<feature type="region of interest" description="Disordered" evidence="14">
    <location>
        <begin position="70"/>
        <end position="341"/>
    </location>
</feature>
<gene>
    <name evidence="16" type="ORF">CTheo_1303</name>
</gene>
<feature type="coiled-coil region" evidence="13">
    <location>
        <begin position="381"/>
        <end position="502"/>
    </location>
</feature>
<evidence type="ECO:0000256" key="2">
    <source>
        <dbReference type="ARBA" id="ARBA00004186"/>
    </source>
</evidence>
<dbReference type="InterPro" id="IPR022157">
    <property type="entry name" value="Dynactin"/>
</dbReference>
<feature type="compositionally biased region" description="Acidic residues" evidence="14">
    <location>
        <begin position="199"/>
        <end position="209"/>
    </location>
</feature>
<dbReference type="SMART" id="SM01052">
    <property type="entry name" value="CAP_GLY"/>
    <property type="match status" value="1"/>
</dbReference>
<dbReference type="PANTHER" id="PTHR18916">
    <property type="entry name" value="DYNACTIN 1-RELATED MICROTUBULE-BINDING"/>
    <property type="match status" value="1"/>
</dbReference>
<organism evidence="16 17">
    <name type="scientific">Ceratobasidium theobromae</name>
    <dbReference type="NCBI Taxonomy" id="1582974"/>
    <lineage>
        <taxon>Eukaryota</taxon>
        <taxon>Fungi</taxon>
        <taxon>Dikarya</taxon>
        <taxon>Basidiomycota</taxon>
        <taxon>Agaricomycotina</taxon>
        <taxon>Agaricomycetes</taxon>
        <taxon>Cantharellales</taxon>
        <taxon>Ceratobasidiaceae</taxon>
        <taxon>Ceratobasidium</taxon>
    </lineage>
</organism>
<evidence type="ECO:0000256" key="12">
    <source>
        <dbReference type="ARBA" id="ARBA00023306"/>
    </source>
</evidence>
<dbReference type="Pfam" id="PF12455">
    <property type="entry name" value="Dynactin"/>
    <property type="match status" value="1"/>
</dbReference>
<dbReference type="PROSITE" id="PS50245">
    <property type="entry name" value="CAP_GLY_2"/>
    <property type="match status" value="1"/>
</dbReference>
<evidence type="ECO:0000256" key="5">
    <source>
        <dbReference type="ARBA" id="ARBA00022490"/>
    </source>
</evidence>
<dbReference type="Proteomes" id="UP000383932">
    <property type="component" value="Unassembled WGS sequence"/>
</dbReference>
<accession>A0A5N5QTY3</accession>
<feature type="compositionally biased region" description="Polar residues" evidence="14">
    <location>
        <begin position="314"/>
        <end position="327"/>
    </location>
</feature>
<evidence type="ECO:0000256" key="1">
    <source>
        <dbReference type="ARBA" id="ARBA00004114"/>
    </source>
</evidence>
<evidence type="ECO:0000256" key="11">
    <source>
        <dbReference type="ARBA" id="ARBA00023212"/>
    </source>
</evidence>
<proteinExistence type="inferred from homology"/>
<dbReference type="Pfam" id="PF01302">
    <property type="entry name" value="CAP_GLY"/>
    <property type="match status" value="1"/>
</dbReference>
<evidence type="ECO:0000256" key="14">
    <source>
        <dbReference type="SAM" id="MobiDB-lite"/>
    </source>
</evidence>